<evidence type="ECO:0000313" key="1">
    <source>
        <dbReference type="EMBL" id="PKK88987.1"/>
    </source>
</evidence>
<proteinExistence type="predicted"/>
<accession>A0A2N1PKW4</accession>
<comment type="caution">
    <text evidence="1">The sequence shown here is derived from an EMBL/GenBank/DDBJ whole genome shotgun (WGS) entry which is preliminary data.</text>
</comment>
<reference evidence="1 2" key="1">
    <citation type="journal article" date="2017" name="ISME J.">
        <title>Potential for microbial H2 and metal transformations associated with novel bacteria and archaea in deep terrestrial subsurface sediments.</title>
        <authorList>
            <person name="Hernsdorf A.W."/>
            <person name="Amano Y."/>
            <person name="Miyakawa K."/>
            <person name="Ise K."/>
            <person name="Suzuki Y."/>
            <person name="Anantharaman K."/>
            <person name="Probst A."/>
            <person name="Burstein D."/>
            <person name="Thomas B.C."/>
            <person name="Banfield J.F."/>
        </authorList>
    </citation>
    <scope>NUCLEOTIDE SEQUENCE [LARGE SCALE GENOMIC DNA]</scope>
    <source>
        <strain evidence="1">HGW-Wallbacteria-1</strain>
    </source>
</reference>
<name>A0A2N1PKW4_9BACT</name>
<sequence length="337" mass="38493">MKESDVMHYDHDHINDDENLNQVPDWHLYLNKTLFIAGSEKNAGKTSFMNYLLRQVRQRVAPAFLTIGIDGEGRDLVFGSPKPLIRTETNDFLITTDKMVETSDALFEIRQVFPIKTPLGRLVLAKTLRDGYIELVGPETNDQLDMLISYLRYTEGIDTIIIDGAASRITQVASGSEGFCAYVLKVRRNTLKSSLDKLRRLDMMDSIPLLEKAGRQAIFSSDQFGQYNQSGEKVNSHLHYIKGAVTHNKIETLEMGVTDLVLDDFTRVFLDWISLRNLCASHRLHFLRKFQLLSVVVILQDVSEDEFMQQIQDLQIRARVRFNPCLSKPEKRNSPGP</sequence>
<dbReference type="AlphaFoldDB" id="A0A2N1PKW4"/>
<dbReference type="EMBL" id="PGXC01000028">
    <property type="protein sequence ID" value="PKK88987.1"/>
    <property type="molecule type" value="Genomic_DNA"/>
</dbReference>
<organism evidence="1 2">
    <name type="scientific">Candidatus Wallbacteria bacterium HGW-Wallbacteria-1</name>
    <dbReference type="NCBI Taxonomy" id="2013854"/>
    <lineage>
        <taxon>Bacteria</taxon>
        <taxon>Candidatus Walliibacteriota</taxon>
    </lineage>
</organism>
<dbReference type="Proteomes" id="UP000233256">
    <property type="component" value="Unassembled WGS sequence"/>
</dbReference>
<protein>
    <submittedName>
        <fullName evidence="1">Uncharacterized protein</fullName>
    </submittedName>
</protein>
<gene>
    <name evidence="1" type="ORF">CVV64_16310</name>
</gene>
<evidence type="ECO:0000313" key="2">
    <source>
        <dbReference type="Proteomes" id="UP000233256"/>
    </source>
</evidence>